<evidence type="ECO:0000313" key="3">
    <source>
        <dbReference type="EMBL" id="OAI19980.1"/>
    </source>
</evidence>
<feature type="region of interest" description="Disordered" evidence="1">
    <location>
        <begin position="1"/>
        <end position="26"/>
    </location>
</feature>
<keyword evidence="2" id="KW-0472">Membrane</keyword>
<keyword evidence="4" id="KW-1185">Reference proteome</keyword>
<protein>
    <submittedName>
        <fullName evidence="3">Uncharacterized protein</fullName>
    </submittedName>
</protein>
<evidence type="ECO:0000256" key="2">
    <source>
        <dbReference type="SAM" id="Phobius"/>
    </source>
</evidence>
<dbReference type="AlphaFoldDB" id="A0A177NSF8"/>
<gene>
    <name evidence="3" type="ORF">A1355_03270</name>
</gene>
<name>A0A177NSF8_9GAMM</name>
<dbReference type="Proteomes" id="UP000077628">
    <property type="component" value="Unassembled WGS sequence"/>
</dbReference>
<accession>A0A177NSF8</accession>
<keyword evidence="2" id="KW-0812">Transmembrane</keyword>
<evidence type="ECO:0000256" key="1">
    <source>
        <dbReference type="SAM" id="MobiDB-lite"/>
    </source>
</evidence>
<organism evidence="3 4">
    <name type="scientific">Methylomonas koyamae</name>
    <dbReference type="NCBI Taxonomy" id="702114"/>
    <lineage>
        <taxon>Bacteria</taxon>
        <taxon>Pseudomonadati</taxon>
        <taxon>Pseudomonadota</taxon>
        <taxon>Gammaproteobacteria</taxon>
        <taxon>Methylococcales</taxon>
        <taxon>Methylococcaceae</taxon>
        <taxon>Methylomonas</taxon>
    </lineage>
</organism>
<sequence>MSIARETQSEDAHGNPQTQRDVLETDSFGTVTKATSTVYNNTTITNVAQTIDTSQLAQQATLQQVKTLLDPQESPDLTNIDQPVLNARQSYLEAINGVSTTLTANPAATAQPVAFWTFASNTCYPMEFSAGKFGTISLDKFCFIYDSYGRPLIVWLFAVFAMLHAFEYWSTTVKEV</sequence>
<comment type="caution">
    <text evidence="3">The sequence shown here is derived from an EMBL/GenBank/DDBJ whole genome shotgun (WGS) entry which is preliminary data.</text>
</comment>
<dbReference type="EMBL" id="LUUK01000151">
    <property type="protein sequence ID" value="OAI19980.1"/>
    <property type="molecule type" value="Genomic_DNA"/>
</dbReference>
<evidence type="ECO:0000313" key="4">
    <source>
        <dbReference type="Proteomes" id="UP000077628"/>
    </source>
</evidence>
<keyword evidence="2" id="KW-1133">Transmembrane helix</keyword>
<reference evidence="4" key="1">
    <citation type="submission" date="2016-03" db="EMBL/GenBank/DDBJ databases">
        <authorList>
            <person name="Heylen K."/>
            <person name="De Vos P."/>
            <person name="Vekeman B."/>
        </authorList>
    </citation>
    <scope>NUCLEOTIDE SEQUENCE [LARGE SCALE GENOMIC DNA]</scope>
    <source>
        <strain evidence="4">R-45383</strain>
    </source>
</reference>
<feature type="transmembrane region" description="Helical" evidence="2">
    <location>
        <begin position="152"/>
        <end position="170"/>
    </location>
</feature>
<proteinExistence type="predicted"/>